<keyword evidence="3" id="KW-1185">Reference proteome</keyword>
<sequence length="184" mass="19331">MTVTTGLVLAAGAGTRYGRPKILVDGWLGGAVAALRPWCTDVRVVTGAARRALPDGASEVHCPRWANGIAASLRAGLESLADRPDRVIVHLVDCPDVDASVAGRVLDAAGDRPTRATYEGRPGHPVVLPGSSIQALLQELRDAQGTGPFLARQPEVIEVECADLASGRDHDHPTPRAAIRTGER</sequence>
<dbReference type="PANTHER" id="PTHR43777:SF1">
    <property type="entry name" value="MOLYBDENUM COFACTOR CYTIDYLYLTRANSFERASE"/>
    <property type="match status" value="1"/>
</dbReference>
<proteinExistence type="predicted"/>
<dbReference type="EMBL" id="JARACI010000869">
    <property type="protein sequence ID" value="MDD9206386.1"/>
    <property type="molecule type" value="Genomic_DNA"/>
</dbReference>
<dbReference type="Proteomes" id="UP001165561">
    <property type="component" value="Unassembled WGS sequence"/>
</dbReference>
<organism evidence="2 3">
    <name type="scientific">Georgenia halotolerans</name>
    <dbReference type="NCBI Taxonomy" id="3028317"/>
    <lineage>
        <taxon>Bacteria</taxon>
        <taxon>Bacillati</taxon>
        <taxon>Actinomycetota</taxon>
        <taxon>Actinomycetes</taxon>
        <taxon>Micrococcales</taxon>
        <taxon>Bogoriellaceae</taxon>
        <taxon>Georgenia</taxon>
    </lineage>
</organism>
<accession>A0ABT5TWF7</accession>
<dbReference type="GO" id="GO:0016740">
    <property type="term" value="F:transferase activity"/>
    <property type="evidence" value="ECO:0007669"/>
    <property type="project" value="UniProtKB-KW"/>
</dbReference>
<dbReference type="Pfam" id="PF12804">
    <property type="entry name" value="NTP_transf_3"/>
    <property type="match status" value="1"/>
</dbReference>
<dbReference type="InterPro" id="IPR025877">
    <property type="entry name" value="MobA-like_NTP_Trfase"/>
</dbReference>
<protein>
    <submittedName>
        <fullName evidence="2">NTP transferase domain-containing protein</fullName>
    </submittedName>
</protein>
<name>A0ABT5TWF7_9MICO</name>
<reference evidence="2" key="1">
    <citation type="submission" date="2023-02" db="EMBL/GenBank/DDBJ databases">
        <title>Georgenia sp.10Sc9-8, isolated from a soil sample collected from the Taklamakan desert.</title>
        <authorList>
            <person name="Liu S."/>
        </authorList>
    </citation>
    <scope>NUCLEOTIDE SEQUENCE</scope>
    <source>
        <strain evidence="2">10Sc9-8</strain>
    </source>
</reference>
<dbReference type="InterPro" id="IPR029044">
    <property type="entry name" value="Nucleotide-diphossugar_trans"/>
</dbReference>
<dbReference type="SUPFAM" id="SSF53448">
    <property type="entry name" value="Nucleotide-diphospho-sugar transferases"/>
    <property type="match status" value="1"/>
</dbReference>
<feature type="domain" description="MobA-like NTP transferase" evidence="1">
    <location>
        <begin position="6"/>
        <end position="154"/>
    </location>
</feature>
<keyword evidence="2" id="KW-0808">Transferase</keyword>
<dbReference type="Gene3D" id="3.90.550.10">
    <property type="entry name" value="Spore Coat Polysaccharide Biosynthesis Protein SpsA, Chain A"/>
    <property type="match status" value="1"/>
</dbReference>
<evidence type="ECO:0000313" key="3">
    <source>
        <dbReference type="Proteomes" id="UP001165561"/>
    </source>
</evidence>
<gene>
    <name evidence="2" type="ORF">PU560_07880</name>
</gene>
<evidence type="ECO:0000259" key="1">
    <source>
        <dbReference type="Pfam" id="PF12804"/>
    </source>
</evidence>
<evidence type="ECO:0000313" key="2">
    <source>
        <dbReference type="EMBL" id="MDD9206386.1"/>
    </source>
</evidence>
<comment type="caution">
    <text evidence="2">The sequence shown here is derived from an EMBL/GenBank/DDBJ whole genome shotgun (WGS) entry which is preliminary data.</text>
</comment>
<dbReference type="PANTHER" id="PTHR43777">
    <property type="entry name" value="MOLYBDENUM COFACTOR CYTIDYLYLTRANSFERASE"/>
    <property type="match status" value="1"/>
</dbReference>